<feature type="transmembrane region" description="Helical" evidence="6">
    <location>
        <begin position="227"/>
        <end position="247"/>
    </location>
</feature>
<organism evidence="8 9">
    <name type="scientific">Mesorhizobium japonicum (strain LMG 29417 / CECT 9101 / MAFF 303099)</name>
    <name type="common">Mesorhizobium loti (strain MAFF 303099)</name>
    <dbReference type="NCBI Taxonomy" id="266835"/>
    <lineage>
        <taxon>Bacteria</taxon>
        <taxon>Pseudomonadati</taxon>
        <taxon>Pseudomonadota</taxon>
        <taxon>Alphaproteobacteria</taxon>
        <taxon>Hyphomicrobiales</taxon>
        <taxon>Phyllobacteriaceae</taxon>
        <taxon>Mesorhizobium</taxon>
    </lineage>
</organism>
<feature type="transmembrane region" description="Helical" evidence="6">
    <location>
        <begin position="309"/>
        <end position="327"/>
    </location>
</feature>
<evidence type="ECO:0000256" key="1">
    <source>
        <dbReference type="ARBA" id="ARBA00004141"/>
    </source>
</evidence>
<feature type="domain" description="EamA" evidence="7">
    <location>
        <begin position="196"/>
        <end position="326"/>
    </location>
</feature>
<dbReference type="AlphaFoldDB" id="Q985F2"/>
<feature type="transmembrane region" description="Helical" evidence="6">
    <location>
        <begin position="198"/>
        <end position="215"/>
    </location>
</feature>
<keyword evidence="3 6" id="KW-0812">Transmembrane</keyword>
<dbReference type="PANTHER" id="PTHR22911">
    <property type="entry name" value="ACYL-MALONYL CONDENSING ENZYME-RELATED"/>
    <property type="match status" value="1"/>
</dbReference>
<evidence type="ECO:0000313" key="9">
    <source>
        <dbReference type="Proteomes" id="UP000000552"/>
    </source>
</evidence>
<evidence type="ECO:0000313" key="8">
    <source>
        <dbReference type="EMBL" id="BAB54110.1"/>
    </source>
</evidence>
<feature type="transmembrane region" description="Helical" evidence="6">
    <location>
        <begin position="74"/>
        <end position="93"/>
    </location>
</feature>
<dbReference type="eggNOG" id="COG0697">
    <property type="taxonomic scope" value="Bacteria"/>
</dbReference>
<evidence type="ECO:0000256" key="6">
    <source>
        <dbReference type="SAM" id="Phobius"/>
    </source>
</evidence>
<evidence type="ECO:0000256" key="2">
    <source>
        <dbReference type="ARBA" id="ARBA00009853"/>
    </source>
</evidence>
<comment type="subcellular location">
    <subcellularLocation>
        <location evidence="1">Membrane</location>
        <topology evidence="1">Multi-pass membrane protein</topology>
    </subcellularLocation>
</comment>
<gene>
    <name evidence="8" type="ordered locus">mlr7703</name>
</gene>
<evidence type="ECO:0000259" key="7">
    <source>
        <dbReference type="Pfam" id="PF00892"/>
    </source>
</evidence>
<feature type="domain" description="EamA" evidence="7">
    <location>
        <begin position="45"/>
        <end position="177"/>
    </location>
</feature>
<evidence type="ECO:0000256" key="5">
    <source>
        <dbReference type="ARBA" id="ARBA00023136"/>
    </source>
</evidence>
<accession>Q985F2</accession>
<dbReference type="GO" id="GO:0016020">
    <property type="term" value="C:membrane"/>
    <property type="evidence" value="ECO:0007669"/>
    <property type="project" value="UniProtKB-SubCell"/>
</dbReference>
<dbReference type="EMBL" id="BA000012">
    <property type="protein sequence ID" value="BAB54110.1"/>
    <property type="molecule type" value="Genomic_DNA"/>
</dbReference>
<comment type="similarity">
    <text evidence="2">Belongs to the drug/metabolite transporter (DMT) superfamily. 10 TMS drug/metabolite exporter (DME) (TC 2.A.7.3) family.</text>
</comment>
<dbReference type="PANTHER" id="PTHR22911:SF6">
    <property type="entry name" value="SOLUTE CARRIER FAMILY 35 MEMBER G1"/>
    <property type="match status" value="1"/>
</dbReference>
<dbReference type="Proteomes" id="UP000000552">
    <property type="component" value="Chromosome"/>
</dbReference>
<feature type="transmembrane region" description="Helical" evidence="6">
    <location>
        <begin position="160"/>
        <end position="178"/>
    </location>
</feature>
<evidence type="ECO:0000256" key="3">
    <source>
        <dbReference type="ARBA" id="ARBA00022692"/>
    </source>
</evidence>
<reference evidence="8 9" key="1">
    <citation type="journal article" date="2000" name="DNA Res.">
        <title>Complete genome structure of the nitrogen-fixing symbiotic bacterium Mesorhizobium loti.</title>
        <authorList>
            <person name="Kaneko T."/>
            <person name="Nakamura Y."/>
            <person name="Sato S."/>
            <person name="Asamizu E."/>
            <person name="Kato T."/>
            <person name="Sasamoto S."/>
            <person name="Watanabe A."/>
            <person name="Idesawa K."/>
            <person name="Ishikawa A."/>
            <person name="Kawashima K."/>
            <person name="Kimura T."/>
            <person name="Kishida Y."/>
            <person name="Kiyokawa C."/>
            <person name="Kohara M."/>
            <person name="Matsumoto M."/>
            <person name="Matsuno A."/>
            <person name="Mochizuki Y."/>
            <person name="Nakayama S."/>
            <person name="Nakazaki N."/>
            <person name="Shimpo S."/>
            <person name="Sugimoto M."/>
            <person name="Takeuchi C."/>
            <person name="Yamada M."/>
            <person name="Tabata S."/>
        </authorList>
    </citation>
    <scope>NUCLEOTIDE SEQUENCE [LARGE SCALE GENOMIC DNA]</scope>
    <source>
        <strain evidence="9">LMG 29417 / CECT 9101 / MAFF 303099</strain>
    </source>
</reference>
<proteinExistence type="inferred from homology"/>
<dbReference type="HOGENOM" id="CLU_032828_0_0_5"/>
<feature type="transmembrane region" description="Helical" evidence="6">
    <location>
        <begin position="138"/>
        <end position="155"/>
    </location>
</feature>
<dbReference type="SUPFAM" id="SSF103481">
    <property type="entry name" value="Multidrug resistance efflux transporter EmrE"/>
    <property type="match status" value="2"/>
</dbReference>
<feature type="transmembrane region" description="Helical" evidence="6">
    <location>
        <begin position="283"/>
        <end position="303"/>
    </location>
</feature>
<keyword evidence="5 6" id="KW-0472">Membrane</keyword>
<dbReference type="Pfam" id="PF00892">
    <property type="entry name" value="EamA"/>
    <property type="match status" value="2"/>
</dbReference>
<name>Q985F2_RHILO</name>
<feature type="transmembrane region" description="Helical" evidence="6">
    <location>
        <begin position="253"/>
        <end position="271"/>
    </location>
</feature>
<keyword evidence="4 6" id="KW-1133">Transmembrane helix</keyword>
<evidence type="ECO:0000256" key="4">
    <source>
        <dbReference type="ARBA" id="ARBA00022989"/>
    </source>
</evidence>
<sequence length="347" mass="36818">MARLWHQAYRDAGDAGAHLGRDQGRIADVTSGAEPGTTGGHGTLRGIALKIVSVAVFVGMQTCIKAAGDVPAGQIVFFRSFFAIFPIIAFLALKGQLPTAFVTKRPFNHVARGVVGVGAMGLGFFALTRLPLPEAITLNYAQPLLVVVFSSVFLGESIRVYRWSAVAVGLIGVLIISWPELTLLNSDEGLDDQEVLGVMAALVAAAISAVAMLLVRNLVQTEKTATIVLWFSSTASVLSLLTLPFGWQSLTPVQAALLVMAGFCGGLGQILMTSAYRHAEASVVAPFEYTSMILGVVVGYFIFGDVTSLNTLIGGAIVVAAGVFIIWRERQLGLERTRTRKVTLPQG</sequence>
<protein>
    <submittedName>
        <fullName evidence="8">Mlr7703 protein</fullName>
    </submittedName>
</protein>
<dbReference type="InterPro" id="IPR000620">
    <property type="entry name" value="EamA_dom"/>
</dbReference>
<dbReference type="KEGG" id="mlo:mlr7703"/>
<feature type="transmembrane region" description="Helical" evidence="6">
    <location>
        <begin position="114"/>
        <end position="132"/>
    </location>
</feature>
<dbReference type="InterPro" id="IPR037185">
    <property type="entry name" value="EmrE-like"/>
</dbReference>